<feature type="region of interest" description="Disordered" evidence="1">
    <location>
        <begin position="17"/>
        <end position="59"/>
    </location>
</feature>
<keyword evidence="2" id="KW-0472">Membrane</keyword>
<protein>
    <submittedName>
        <fullName evidence="3">Uncharacterized protein</fullName>
    </submittedName>
</protein>
<keyword evidence="2" id="KW-0812">Transmembrane</keyword>
<accession>A0A7R9ENN7</accession>
<reference evidence="3" key="1">
    <citation type="submission" date="2020-11" db="EMBL/GenBank/DDBJ databases">
        <authorList>
            <person name="Tran Van P."/>
        </authorList>
    </citation>
    <scope>NUCLEOTIDE SEQUENCE</scope>
</reference>
<name>A0A7R9ENN7_9NEOP</name>
<proteinExistence type="predicted"/>
<keyword evidence="2" id="KW-1133">Transmembrane helix</keyword>
<organism evidence="3">
    <name type="scientific">Timema bartmani</name>
    <dbReference type="NCBI Taxonomy" id="61472"/>
    <lineage>
        <taxon>Eukaryota</taxon>
        <taxon>Metazoa</taxon>
        <taxon>Ecdysozoa</taxon>
        <taxon>Arthropoda</taxon>
        <taxon>Hexapoda</taxon>
        <taxon>Insecta</taxon>
        <taxon>Pterygota</taxon>
        <taxon>Neoptera</taxon>
        <taxon>Polyneoptera</taxon>
        <taxon>Phasmatodea</taxon>
        <taxon>Timematodea</taxon>
        <taxon>Timematoidea</taxon>
        <taxon>Timematidae</taxon>
        <taxon>Timema</taxon>
    </lineage>
</organism>
<dbReference type="EMBL" id="OD564441">
    <property type="protein sequence ID" value="CAD7438340.1"/>
    <property type="molecule type" value="Genomic_DNA"/>
</dbReference>
<sequence>MCFQPLKRSARTQPFSCASRDESSLTARREKRTKDNMRNLGQFTKPGFEPTTPDSQDKPYMTKHNIKPEFGKQSIAFHLSTAVWVISNLLTTANEVVCFLLAVERMRCQTRMRPDLRWLVLRFDWFSCVEHLKRGGRSRDELLALMRRKS</sequence>
<evidence type="ECO:0000313" key="3">
    <source>
        <dbReference type="EMBL" id="CAD7438340.1"/>
    </source>
</evidence>
<feature type="transmembrane region" description="Helical" evidence="2">
    <location>
        <begin position="82"/>
        <end position="103"/>
    </location>
</feature>
<gene>
    <name evidence="3" type="ORF">TBIB3V08_LOCUS933</name>
</gene>
<evidence type="ECO:0000256" key="1">
    <source>
        <dbReference type="SAM" id="MobiDB-lite"/>
    </source>
</evidence>
<dbReference type="AlphaFoldDB" id="A0A7R9ENN7"/>
<evidence type="ECO:0000256" key="2">
    <source>
        <dbReference type="SAM" id="Phobius"/>
    </source>
</evidence>